<evidence type="ECO:0000256" key="4">
    <source>
        <dbReference type="ARBA" id="ARBA00023004"/>
    </source>
</evidence>
<evidence type="ECO:0000256" key="2">
    <source>
        <dbReference type="ARBA" id="ARBA00022723"/>
    </source>
</evidence>
<dbReference type="InterPro" id="IPR050295">
    <property type="entry name" value="Plant_2OG-oxidoreductases"/>
</dbReference>
<comment type="similarity">
    <text evidence="1 5">Belongs to the iron/ascorbate-dependent oxidoreductase family.</text>
</comment>
<dbReference type="Proteomes" id="UP001163823">
    <property type="component" value="Chromosome 3"/>
</dbReference>
<keyword evidence="3" id="KW-0847">Vitamin C</keyword>
<dbReference type="InterPro" id="IPR044861">
    <property type="entry name" value="IPNS-like_FE2OG_OXY"/>
</dbReference>
<dbReference type="SUPFAM" id="SSF51197">
    <property type="entry name" value="Clavaminate synthase-like"/>
    <property type="match status" value="1"/>
</dbReference>
<reference evidence="7" key="1">
    <citation type="journal article" date="2023" name="Science">
        <title>Elucidation of the pathway for biosynthesis of saponin adjuvants from the soapbark tree.</title>
        <authorList>
            <person name="Reed J."/>
            <person name="Orme A."/>
            <person name="El-Demerdash A."/>
            <person name="Owen C."/>
            <person name="Martin L.B.B."/>
            <person name="Misra R.C."/>
            <person name="Kikuchi S."/>
            <person name="Rejzek M."/>
            <person name="Martin A.C."/>
            <person name="Harkess A."/>
            <person name="Leebens-Mack J."/>
            <person name="Louveau T."/>
            <person name="Stephenson M.J."/>
            <person name="Osbourn A."/>
        </authorList>
    </citation>
    <scope>NUCLEOTIDE SEQUENCE</scope>
    <source>
        <strain evidence="7">S10</strain>
    </source>
</reference>
<protein>
    <submittedName>
        <fullName evidence="7">Hyoscyamine 6-dioxygenase-like</fullName>
    </submittedName>
</protein>
<dbReference type="InterPro" id="IPR026992">
    <property type="entry name" value="DIOX_N"/>
</dbReference>
<dbReference type="AlphaFoldDB" id="A0AAD7VIS0"/>
<dbReference type="InterPro" id="IPR027443">
    <property type="entry name" value="IPNS-like_sf"/>
</dbReference>
<keyword evidence="5" id="KW-0560">Oxidoreductase</keyword>
<dbReference type="GO" id="GO:0016491">
    <property type="term" value="F:oxidoreductase activity"/>
    <property type="evidence" value="ECO:0007669"/>
    <property type="project" value="UniProtKB-KW"/>
</dbReference>
<feature type="domain" description="Fe2OG dioxygenase" evidence="6">
    <location>
        <begin position="186"/>
        <end position="287"/>
    </location>
</feature>
<dbReference type="Gene3D" id="2.60.120.330">
    <property type="entry name" value="B-lactam Antibiotic, Isopenicillin N Synthase, Chain"/>
    <property type="match status" value="1"/>
</dbReference>
<proteinExistence type="inferred from homology"/>
<sequence length="337" mass="38236">MAKLVSSWYNDVKIFPENYIFPLESRPGNITVPLASSIPVIDLSEANRTNTIQKILKAGEEFGFFQVINHGVSENSVNKAMKVFKEFFKMQAEDKESLYSEDNSKICRVYTSTASYATEEFHRWRDNLRHQCHPLEQYQIFWPEKPIRYQEYVRECSIEVKQLASRILELISEGLGIRSGYFDGELSESLLLSVNHYPPCPEPSLTWGASKHCDPGLITILIQDEIYGLQVLKNGEWIGVKPIANAFVVNVGYQLQIISNGKLKSVLHQVVANSSHARTSAAFFLQPLEDGIVEPAKALTHASNPPIYKSFKYKEFLSYYLSKNGDPEVALEPFKAT</sequence>
<dbReference type="GO" id="GO:0046872">
    <property type="term" value="F:metal ion binding"/>
    <property type="evidence" value="ECO:0007669"/>
    <property type="project" value="UniProtKB-KW"/>
</dbReference>
<evidence type="ECO:0000313" key="7">
    <source>
        <dbReference type="EMBL" id="KAJ7977258.1"/>
    </source>
</evidence>
<evidence type="ECO:0000313" key="8">
    <source>
        <dbReference type="Proteomes" id="UP001163823"/>
    </source>
</evidence>
<keyword evidence="2 5" id="KW-0479">Metal-binding</keyword>
<name>A0AAD7VIS0_QUISA</name>
<evidence type="ECO:0000256" key="5">
    <source>
        <dbReference type="RuleBase" id="RU003682"/>
    </source>
</evidence>
<dbReference type="Pfam" id="PF14226">
    <property type="entry name" value="DIOX_N"/>
    <property type="match status" value="1"/>
</dbReference>
<evidence type="ECO:0000256" key="1">
    <source>
        <dbReference type="ARBA" id="ARBA00008056"/>
    </source>
</evidence>
<dbReference type="InterPro" id="IPR005123">
    <property type="entry name" value="Oxoglu/Fe-dep_dioxygenase_dom"/>
</dbReference>
<dbReference type="Pfam" id="PF03171">
    <property type="entry name" value="2OG-FeII_Oxy"/>
    <property type="match status" value="1"/>
</dbReference>
<evidence type="ECO:0000256" key="3">
    <source>
        <dbReference type="ARBA" id="ARBA00022896"/>
    </source>
</evidence>
<keyword evidence="4 5" id="KW-0408">Iron</keyword>
<dbReference type="GO" id="GO:0031418">
    <property type="term" value="F:L-ascorbic acid binding"/>
    <property type="evidence" value="ECO:0007669"/>
    <property type="project" value="UniProtKB-KW"/>
</dbReference>
<dbReference type="PROSITE" id="PS51471">
    <property type="entry name" value="FE2OG_OXY"/>
    <property type="match status" value="1"/>
</dbReference>
<keyword evidence="8" id="KW-1185">Reference proteome</keyword>
<gene>
    <name evidence="7" type="ORF">O6P43_006914</name>
</gene>
<comment type="caution">
    <text evidence="7">The sequence shown here is derived from an EMBL/GenBank/DDBJ whole genome shotgun (WGS) entry which is preliminary data.</text>
</comment>
<dbReference type="EMBL" id="JARAOO010000003">
    <property type="protein sequence ID" value="KAJ7977258.1"/>
    <property type="molecule type" value="Genomic_DNA"/>
</dbReference>
<dbReference type="PANTHER" id="PTHR47991">
    <property type="entry name" value="OXOGLUTARATE/IRON-DEPENDENT DIOXYGENASE"/>
    <property type="match status" value="1"/>
</dbReference>
<dbReference type="KEGG" id="qsa:O6P43_006914"/>
<organism evidence="7 8">
    <name type="scientific">Quillaja saponaria</name>
    <name type="common">Soap bark tree</name>
    <dbReference type="NCBI Taxonomy" id="32244"/>
    <lineage>
        <taxon>Eukaryota</taxon>
        <taxon>Viridiplantae</taxon>
        <taxon>Streptophyta</taxon>
        <taxon>Embryophyta</taxon>
        <taxon>Tracheophyta</taxon>
        <taxon>Spermatophyta</taxon>
        <taxon>Magnoliopsida</taxon>
        <taxon>eudicotyledons</taxon>
        <taxon>Gunneridae</taxon>
        <taxon>Pentapetalae</taxon>
        <taxon>rosids</taxon>
        <taxon>fabids</taxon>
        <taxon>Fabales</taxon>
        <taxon>Quillajaceae</taxon>
        <taxon>Quillaja</taxon>
    </lineage>
</organism>
<accession>A0AAD7VIS0</accession>
<evidence type="ECO:0000259" key="6">
    <source>
        <dbReference type="PROSITE" id="PS51471"/>
    </source>
</evidence>